<keyword evidence="1" id="KW-0732">Signal</keyword>
<dbReference type="AlphaFoldDB" id="A0AAD7HN31"/>
<keyword evidence="3" id="KW-1185">Reference proteome</keyword>
<comment type="caution">
    <text evidence="2">The sequence shown here is derived from an EMBL/GenBank/DDBJ whole genome shotgun (WGS) entry which is preliminary data.</text>
</comment>
<dbReference type="Proteomes" id="UP001215280">
    <property type="component" value="Unassembled WGS sequence"/>
</dbReference>
<name>A0AAD7HN31_9AGAR</name>
<protein>
    <submittedName>
        <fullName evidence="2">Uncharacterized protein</fullName>
    </submittedName>
</protein>
<feature type="signal peptide" evidence="1">
    <location>
        <begin position="1"/>
        <end position="16"/>
    </location>
</feature>
<gene>
    <name evidence="2" type="ORF">DFH07DRAFT_783358</name>
</gene>
<reference evidence="2" key="1">
    <citation type="submission" date="2023-03" db="EMBL/GenBank/DDBJ databases">
        <title>Massive genome expansion in bonnet fungi (Mycena s.s.) driven by repeated elements and novel gene families across ecological guilds.</title>
        <authorList>
            <consortium name="Lawrence Berkeley National Laboratory"/>
            <person name="Harder C.B."/>
            <person name="Miyauchi S."/>
            <person name="Viragh M."/>
            <person name="Kuo A."/>
            <person name="Thoen E."/>
            <person name="Andreopoulos B."/>
            <person name="Lu D."/>
            <person name="Skrede I."/>
            <person name="Drula E."/>
            <person name="Henrissat B."/>
            <person name="Morin E."/>
            <person name="Kohler A."/>
            <person name="Barry K."/>
            <person name="LaButti K."/>
            <person name="Morin E."/>
            <person name="Salamov A."/>
            <person name="Lipzen A."/>
            <person name="Mereny Z."/>
            <person name="Hegedus B."/>
            <person name="Baldrian P."/>
            <person name="Stursova M."/>
            <person name="Weitz H."/>
            <person name="Taylor A."/>
            <person name="Grigoriev I.V."/>
            <person name="Nagy L.G."/>
            <person name="Martin F."/>
            <person name="Kauserud H."/>
        </authorList>
    </citation>
    <scope>NUCLEOTIDE SEQUENCE</scope>
    <source>
        <strain evidence="2">CBHHK188m</strain>
    </source>
</reference>
<evidence type="ECO:0000313" key="2">
    <source>
        <dbReference type="EMBL" id="KAJ7724193.1"/>
    </source>
</evidence>
<dbReference type="EMBL" id="JARJLG010000240">
    <property type="protein sequence ID" value="KAJ7724193.1"/>
    <property type="molecule type" value="Genomic_DNA"/>
</dbReference>
<proteinExistence type="predicted"/>
<feature type="chain" id="PRO_5042045933" evidence="1">
    <location>
        <begin position="17"/>
        <end position="216"/>
    </location>
</feature>
<organism evidence="2 3">
    <name type="scientific">Mycena maculata</name>
    <dbReference type="NCBI Taxonomy" id="230809"/>
    <lineage>
        <taxon>Eukaryota</taxon>
        <taxon>Fungi</taxon>
        <taxon>Dikarya</taxon>
        <taxon>Basidiomycota</taxon>
        <taxon>Agaricomycotina</taxon>
        <taxon>Agaricomycetes</taxon>
        <taxon>Agaricomycetidae</taxon>
        <taxon>Agaricales</taxon>
        <taxon>Marasmiineae</taxon>
        <taxon>Mycenaceae</taxon>
        <taxon>Mycena</taxon>
    </lineage>
</organism>
<accession>A0AAD7HN31</accession>
<evidence type="ECO:0000256" key="1">
    <source>
        <dbReference type="SAM" id="SignalP"/>
    </source>
</evidence>
<evidence type="ECO:0000313" key="3">
    <source>
        <dbReference type="Proteomes" id="UP001215280"/>
    </source>
</evidence>
<sequence>MYTVMLLLSSCCTILALNLGSRVGGSLSDDELREEDDGHIGDFVEYIIRGGELRDEDDGRTGDFVECMIHVNGRDGKDNGGRGLEGAARWPNISPVSGDKYSEATHLVWDPFFAAQDVPQFQPNWMIRKEEESGSANGIVNYRWMKWWIQELEGQTIPKNLGRPGGWGIPKNLNLGNFGHQWAKSLYLKLEAWEDLQIKLEKGEIVEEGKERMNRD</sequence>